<evidence type="ECO:0000256" key="3">
    <source>
        <dbReference type="ARBA" id="ARBA00022692"/>
    </source>
</evidence>
<keyword evidence="6" id="KW-0472">Membrane</keyword>
<feature type="chain" id="PRO_5019864229" description="Immunoglobulin domain-containing protein" evidence="11">
    <location>
        <begin position="26"/>
        <end position="281"/>
    </location>
</feature>
<keyword evidence="9" id="KW-0325">Glycoprotein</keyword>
<comment type="subcellular location">
    <subcellularLocation>
        <location evidence="1">Cell membrane</location>
        <topology evidence="1">Single-pass type I membrane protein</topology>
    </subcellularLocation>
</comment>
<evidence type="ECO:0000256" key="5">
    <source>
        <dbReference type="ARBA" id="ARBA00022989"/>
    </source>
</evidence>
<evidence type="ECO:0000256" key="9">
    <source>
        <dbReference type="ARBA" id="ARBA00023180"/>
    </source>
</evidence>
<dbReference type="GO" id="GO:0042102">
    <property type="term" value="P:positive regulation of T cell proliferation"/>
    <property type="evidence" value="ECO:0007669"/>
    <property type="project" value="TreeGrafter"/>
</dbReference>
<dbReference type="STRING" id="8167.A0A484CNZ5"/>
<reference evidence="13 14" key="1">
    <citation type="submission" date="2019-01" db="EMBL/GenBank/DDBJ databases">
        <title>A chromosome-scale genome assembly of the yellow perch, Perca flavescens.</title>
        <authorList>
            <person name="Feron R."/>
            <person name="Morvezen R."/>
            <person name="Bestin A."/>
            <person name="Haffray P."/>
            <person name="Klopp C."/>
            <person name="Zahm M."/>
            <person name="Cabau C."/>
            <person name="Roques C."/>
            <person name="Donnadieu C."/>
            <person name="Bouchez O."/>
            <person name="Christie M."/>
            <person name="Larson W."/>
            <person name="Guiguen Y."/>
        </authorList>
    </citation>
    <scope>NUCLEOTIDE SEQUENCE [LARGE SCALE GENOMIC DNA]</scope>
    <source>
        <strain evidence="13">YP-PL-M2</strain>
        <tissue evidence="13">Blood</tissue>
    </source>
</reference>
<dbReference type="EMBL" id="SCKG01000014">
    <property type="protein sequence ID" value="TDH03673.1"/>
    <property type="molecule type" value="Genomic_DNA"/>
</dbReference>
<dbReference type="SMART" id="SM00409">
    <property type="entry name" value="IG"/>
    <property type="match status" value="2"/>
</dbReference>
<dbReference type="GO" id="GO:0006955">
    <property type="term" value="P:immune response"/>
    <property type="evidence" value="ECO:0007669"/>
    <property type="project" value="TreeGrafter"/>
</dbReference>
<feature type="domain" description="Immunoglobulin" evidence="12">
    <location>
        <begin position="149"/>
        <end position="236"/>
    </location>
</feature>
<accession>A0A484CNZ5</accession>
<keyword evidence="7" id="KW-1015">Disulfide bond</keyword>
<comment type="caution">
    <text evidence="13">The sequence shown here is derived from an EMBL/GenBank/DDBJ whole genome shotgun (WGS) entry which is preliminary data.</text>
</comment>
<dbReference type="AlphaFoldDB" id="A0A484CNZ5"/>
<evidence type="ECO:0000259" key="12">
    <source>
        <dbReference type="SMART" id="SM00409"/>
    </source>
</evidence>
<evidence type="ECO:0000256" key="7">
    <source>
        <dbReference type="ARBA" id="ARBA00023157"/>
    </source>
</evidence>
<dbReference type="InterPro" id="IPR051713">
    <property type="entry name" value="T-cell_Activation_Regulation"/>
</dbReference>
<dbReference type="InterPro" id="IPR036179">
    <property type="entry name" value="Ig-like_dom_sf"/>
</dbReference>
<keyword evidence="14" id="KW-1185">Reference proteome</keyword>
<keyword evidence="8" id="KW-0675">Receptor</keyword>
<dbReference type="GO" id="GO:0007166">
    <property type="term" value="P:cell surface receptor signaling pathway"/>
    <property type="evidence" value="ECO:0007669"/>
    <property type="project" value="TreeGrafter"/>
</dbReference>
<keyword evidence="10" id="KW-0393">Immunoglobulin domain</keyword>
<evidence type="ECO:0000256" key="8">
    <source>
        <dbReference type="ARBA" id="ARBA00023170"/>
    </source>
</evidence>
<proteinExistence type="predicted"/>
<evidence type="ECO:0000313" key="14">
    <source>
        <dbReference type="Proteomes" id="UP000295070"/>
    </source>
</evidence>
<dbReference type="GO" id="GO:0031295">
    <property type="term" value="P:T cell costimulation"/>
    <property type="evidence" value="ECO:0007669"/>
    <property type="project" value="TreeGrafter"/>
</dbReference>
<protein>
    <recommendedName>
        <fullName evidence="12">Immunoglobulin domain-containing protein</fullName>
    </recommendedName>
</protein>
<dbReference type="PANTHER" id="PTHR25466:SF11">
    <property type="entry name" value="GALECTIN 17-RELATED"/>
    <property type="match status" value="1"/>
</dbReference>
<keyword evidence="3" id="KW-0812">Transmembrane</keyword>
<keyword evidence="5" id="KW-1133">Transmembrane helix</keyword>
<evidence type="ECO:0000256" key="6">
    <source>
        <dbReference type="ARBA" id="ARBA00023136"/>
    </source>
</evidence>
<feature type="domain" description="Immunoglobulin" evidence="12">
    <location>
        <begin position="34"/>
        <end position="146"/>
    </location>
</feature>
<dbReference type="GO" id="GO:0042130">
    <property type="term" value="P:negative regulation of T cell proliferation"/>
    <property type="evidence" value="ECO:0007669"/>
    <property type="project" value="TreeGrafter"/>
</dbReference>
<gene>
    <name evidence="13" type="ORF">EPR50_G00144510</name>
</gene>
<dbReference type="InterPro" id="IPR003599">
    <property type="entry name" value="Ig_sub"/>
</dbReference>
<evidence type="ECO:0000256" key="1">
    <source>
        <dbReference type="ARBA" id="ARBA00004251"/>
    </source>
</evidence>
<keyword evidence="2" id="KW-1003">Cell membrane</keyword>
<evidence type="ECO:0000256" key="10">
    <source>
        <dbReference type="ARBA" id="ARBA00023319"/>
    </source>
</evidence>
<feature type="signal peptide" evidence="11">
    <location>
        <begin position="1"/>
        <end position="25"/>
    </location>
</feature>
<dbReference type="Gene3D" id="2.60.40.10">
    <property type="entry name" value="Immunoglobulins"/>
    <property type="match status" value="1"/>
</dbReference>
<dbReference type="Proteomes" id="UP000295070">
    <property type="component" value="Chromosome 14"/>
</dbReference>
<evidence type="ECO:0000256" key="4">
    <source>
        <dbReference type="ARBA" id="ARBA00022729"/>
    </source>
</evidence>
<dbReference type="PANTHER" id="PTHR25466">
    <property type="entry name" value="T-LYMPHOCYTE ACTIVATION ANTIGEN"/>
    <property type="match status" value="1"/>
</dbReference>
<name>A0A484CNZ5_PERFV</name>
<dbReference type="SUPFAM" id="SSF48726">
    <property type="entry name" value="Immunoglobulin"/>
    <property type="match status" value="1"/>
</dbReference>
<sequence length="281" mass="31470">MKTVPKRQWFFVHLHCFLIGSLVDSSSLSSIPESLSVTSLVGNQAVLPCSWKQRLGAQARPASCHIQWATPDDTVFEQRGEQRWQAEEFEGRAEVSEEKLGSGDCSLIISDVQIGDTGRYESFLVVDGRRNVKTRVFIQSVKLFVFDHKSLQSRGPGEDLVLDLYTRHSVRVVFQGRNSSEWLDLWMRGDEDSARLEKHPFNDQLTIKNLVSSDEGTYKVLDANGLAVSTVQLSVNEKHTARKSYQTQENQVPTDDAAKSSCSALLISSVLVTGFQILHLL</sequence>
<organism evidence="13 14">
    <name type="scientific">Perca flavescens</name>
    <name type="common">American yellow perch</name>
    <name type="synonym">Morone flavescens</name>
    <dbReference type="NCBI Taxonomy" id="8167"/>
    <lineage>
        <taxon>Eukaryota</taxon>
        <taxon>Metazoa</taxon>
        <taxon>Chordata</taxon>
        <taxon>Craniata</taxon>
        <taxon>Vertebrata</taxon>
        <taxon>Euteleostomi</taxon>
        <taxon>Actinopterygii</taxon>
        <taxon>Neopterygii</taxon>
        <taxon>Teleostei</taxon>
        <taxon>Neoteleostei</taxon>
        <taxon>Acanthomorphata</taxon>
        <taxon>Eupercaria</taxon>
        <taxon>Perciformes</taxon>
        <taxon>Percoidei</taxon>
        <taxon>Percidae</taxon>
        <taxon>Percinae</taxon>
        <taxon>Perca</taxon>
    </lineage>
</organism>
<keyword evidence="4 11" id="KW-0732">Signal</keyword>
<evidence type="ECO:0000313" key="13">
    <source>
        <dbReference type="EMBL" id="TDH03673.1"/>
    </source>
</evidence>
<dbReference type="GO" id="GO:0071222">
    <property type="term" value="P:cellular response to lipopolysaccharide"/>
    <property type="evidence" value="ECO:0007669"/>
    <property type="project" value="TreeGrafter"/>
</dbReference>
<evidence type="ECO:0000256" key="11">
    <source>
        <dbReference type="SAM" id="SignalP"/>
    </source>
</evidence>
<dbReference type="InterPro" id="IPR013783">
    <property type="entry name" value="Ig-like_fold"/>
</dbReference>
<evidence type="ECO:0000256" key="2">
    <source>
        <dbReference type="ARBA" id="ARBA00022475"/>
    </source>
</evidence>
<dbReference type="GO" id="GO:0009897">
    <property type="term" value="C:external side of plasma membrane"/>
    <property type="evidence" value="ECO:0007669"/>
    <property type="project" value="TreeGrafter"/>
</dbReference>